<gene>
    <name evidence="7" type="primary">nfi</name>
    <name evidence="9" type="ORF">ATH50_2324</name>
</gene>
<comment type="similarity">
    <text evidence="7">Belongs to the endonuclease V family.</text>
</comment>
<evidence type="ECO:0000313" key="10">
    <source>
        <dbReference type="Proteomes" id="UP000277326"/>
    </source>
</evidence>
<evidence type="ECO:0000256" key="5">
    <source>
        <dbReference type="ARBA" id="ARBA00022759"/>
    </source>
</evidence>
<comment type="subcellular location">
    <subcellularLocation>
        <location evidence="2 7">Cytoplasm</location>
    </subcellularLocation>
</comment>
<comment type="catalytic activity">
    <reaction evidence="1 7">
        <text>Endonucleolytic cleavage at apurinic or apyrimidinic sites to products with a 5'-phosphate.</text>
        <dbReference type="EC" id="3.1.21.7"/>
    </reaction>
</comment>
<feature type="binding site" evidence="7">
    <location>
        <position position="84"/>
    </location>
    <ligand>
        <name>Mg(2+)</name>
        <dbReference type="ChEBI" id="CHEBI:18420"/>
    </ligand>
</feature>
<evidence type="ECO:0000256" key="1">
    <source>
        <dbReference type="ARBA" id="ARBA00001835"/>
    </source>
</evidence>
<keyword evidence="4 7" id="KW-0540">Nuclease</keyword>
<evidence type="ECO:0000256" key="4">
    <source>
        <dbReference type="ARBA" id="ARBA00022722"/>
    </source>
</evidence>
<dbReference type="Gene3D" id="3.30.2170.10">
    <property type="entry name" value="archaeoglobus fulgidus dsm 4304 superfamily"/>
    <property type="match status" value="1"/>
</dbReference>
<dbReference type="GO" id="GO:0043737">
    <property type="term" value="F:deoxyribonuclease V activity"/>
    <property type="evidence" value="ECO:0007669"/>
    <property type="project" value="UniProtKB-UniRule"/>
</dbReference>
<dbReference type="GO" id="GO:0003727">
    <property type="term" value="F:single-stranded RNA binding"/>
    <property type="evidence" value="ECO:0007669"/>
    <property type="project" value="TreeGrafter"/>
</dbReference>
<sequence>MAVVVRVVRVVRAAPADGGERPVTPARPEFVPDPSQSREEMEALQREVAAAATFADDFAFDPAAVSVGRDTALTGERPLVAGVDQAFLDDDRAVSAVVCLRGGEVVERAHAVTDLSVPYVPGLLSFREGGPILAAFEALDTTPDLVVFDGSGRIHFRQAGLATHLGVVLDVPSIGVAKNLLCGRVEGDVDGRPEGWRAPVVANDRVDAPTGTVIGYAYQSRQYESNPVINPLYISPGHRVSAETTVDLVARLCGGYKLPEPTRLADAYADECKAKV</sequence>
<evidence type="ECO:0000256" key="8">
    <source>
        <dbReference type="SAM" id="MobiDB-lite"/>
    </source>
</evidence>
<dbReference type="HAMAP" id="MF_00801">
    <property type="entry name" value="Endonuclease_5"/>
    <property type="match status" value="1"/>
</dbReference>
<dbReference type="Pfam" id="PF04493">
    <property type="entry name" value="Endonuclease_5"/>
    <property type="match status" value="1"/>
</dbReference>
<proteinExistence type="inferred from homology"/>
<keyword evidence="3 7" id="KW-0963">Cytoplasm</keyword>
<evidence type="ECO:0000256" key="6">
    <source>
        <dbReference type="ARBA" id="ARBA00022801"/>
    </source>
</evidence>
<keyword evidence="7" id="KW-0460">Magnesium</keyword>
<evidence type="ECO:0000256" key="3">
    <source>
        <dbReference type="ARBA" id="ARBA00022490"/>
    </source>
</evidence>
<organism evidence="9 10">
    <name type="scientific">Haloplanus aerogenes</name>
    <dbReference type="NCBI Taxonomy" id="660522"/>
    <lineage>
        <taxon>Archaea</taxon>
        <taxon>Methanobacteriati</taxon>
        <taxon>Methanobacteriota</taxon>
        <taxon>Stenosarchaea group</taxon>
        <taxon>Halobacteria</taxon>
        <taxon>Halobacteriales</taxon>
        <taxon>Haloferacaceae</taxon>
        <taxon>Haloplanus</taxon>
    </lineage>
</organism>
<dbReference type="GO" id="GO:0006281">
    <property type="term" value="P:DNA repair"/>
    <property type="evidence" value="ECO:0007669"/>
    <property type="project" value="UniProtKB-UniRule"/>
</dbReference>
<feature type="site" description="Interaction with target DNA" evidence="7">
    <location>
        <position position="119"/>
    </location>
</feature>
<keyword evidence="7" id="KW-0479">Metal-binding</keyword>
<protein>
    <recommendedName>
        <fullName evidence="7">Endonuclease V</fullName>
        <ecNumber evidence="7">3.1.21.7</ecNumber>
    </recommendedName>
    <alternativeName>
        <fullName evidence="7">Deoxyinosine 3'endonuclease</fullName>
    </alternativeName>
    <alternativeName>
        <fullName evidence="7">Deoxyribonuclease V</fullName>
        <shortName evidence="7">DNase V</shortName>
    </alternativeName>
</protein>
<dbReference type="GO" id="GO:0000287">
    <property type="term" value="F:magnesium ion binding"/>
    <property type="evidence" value="ECO:0007669"/>
    <property type="project" value="UniProtKB-UniRule"/>
</dbReference>
<comment type="function">
    <text evidence="7">DNA repair enzyme involved in the repair of deaminated bases. Selectively cleaves double-stranded DNA at the second phosphodiester bond 3' to a deoxyinosine leaving behind the intact lesion on the nicked DNA.</text>
</comment>
<feature type="binding site" evidence="7">
    <location>
        <position position="149"/>
    </location>
    <ligand>
        <name>Mg(2+)</name>
        <dbReference type="ChEBI" id="CHEBI:18420"/>
    </ligand>
</feature>
<keyword evidence="6 7" id="KW-0378">Hydrolase</keyword>
<dbReference type="GO" id="GO:0016891">
    <property type="term" value="F:RNA endonuclease activity producing 5'-phosphomonoesters, hydrolytic mechanism"/>
    <property type="evidence" value="ECO:0007669"/>
    <property type="project" value="TreeGrafter"/>
</dbReference>
<feature type="region of interest" description="Disordered" evidence="8">
    <location>
        <begin position="17"/>
        <end position="39"/>
    </location>
</feature>
<keyword evidence="7" id="KW-0234">DNA repair</keyword>
<dbReference type="AlphaFoldDB" id="A0A3M0CXN4"/>
<keyword evidence="7" id="KW-0227">DNA damage</keyword>
<dbReference type="EMBL" id="REFS01000004">
    <property type="protein sequence ID" value="RMB13882.1"/>
    <property type="molecule type" value="Genomic_DNA"/>
</dbReference>
<dbReference type="Proteomes" id="UP000277326">
    <property type="component" value="Unassembled WGS sequence"/>
</dbReference>
<evidence type="ECO:0000256" key="2">
    <source>
        <dbReference type="ARBA" id="ARBA00004496"/>
    </source>
</evidence>
<evidence type="ECO:0000256" key="7">
    <source>
        <dbReference type="HAMAP-Rule" id="MF_00801"/>
    </source>
</evidence>
<dbReference type="EC" id="3.1.21.7" evidence="7"/>
<dbReference type="CDD" id="cd06559">
    <property type="entry name" value="Endonuclease_V"/>
    <property type="match status" value="1"/>
</dbReference>
<accession>A0A3M0CXN4</accession>
<reference evidence="9 10" key="1">
    <citation type="journal article" date="2015" name="Stand. Genomic Sci.">
        <title>Genomic Encyclopedia of Bacterial and Archaeal Type Strains, Phase III: the genomes of soil and plant-associated and newly described type strains.</title>
        <authorList>
            <person name="Whitman W.B."/>
            <person name="Woyke T."/>
            <person name="Klenk H.P."/>
            <person name="Zhou Y."/>
            <person name="Lilburn T.G."/>
            <person name="Beck B.J."/>
            <person name="De Vos P."/>
            <person name="Vandamme P."/>
            <person name="Eisen J.A."/>
            <person name="Garrity G."/>
            <person name="Hugenholtz P."/>
            <person name="Kyrpides N.C."/>
        </authorList>
    </citation>
    <scope>NUCLEOTIDE SEQUENCE [LARGE SCALE GENOMIC DNA]</scope>
    <source>
        <strain evidence="9 10">CGMCC 1.10124</strain>
    </source>
</reference>
<dbReference type="InterPro" id="IPR007581">
    <property type="entry name" value="Endonuclease-V"/>
</dbReference>
<dbReference type="PANTHER" id="PTHR28511">
    <property type="entry name" value="ENDONUCLEASE V"/>
    <property type="match status" value="1"/>
</dbReference>
<name>A0A3M0CXN4_9EURY</name>
<comment type="caution">
    <text evidence="9">The sequence shown here is derived from an EMBL/GenBank/DDBJ whole genome shotgun (WGS) entry which is preliminary data.</text>
</comment>
<keyword evidence="5 7" id="KW-0255">Endonuclease</keyword>
<comment type="cofactor">
    <cofactor evidence="7">
        <name>Mg(2+)</name>
        <dbReference type="ChEBI" id="CHEBI:18420"/>
    </cofactor>
</comment>
<dbReference type="PANTHER" id="PTHR28511:SF1">
    <property type="entry name" value="ENDONUCLEASE V"/>
    <property type="match status" value="1"/>
</dbReference>
<dbReference type="GO" id="GO:0005737">
    <property type="term" value="C:cytoplasm"/>
    <property type="evidence" value="ECO:0007669"/>
    <property type="project" value="UniProtKB-SubCell"/>
</dbReference>
<evidence type="ECO:0000313" key="9">
    <source>
        <dbReference type="EMBL" id="RMB13882.1"/>
    </source>
</evidence>